<protein>
    <submittedName>
        <fullName evidence="1">Uncharacterized protein</fullName>
    </submittedName>
</protein>
<evidence type="ECO:0000313" key="2">
    <source>
        <dbReference type="Proteomes" id="UP000653480"/>
    </source>
</evidence>
<keyword evidence="2" id="KW-1185">Reference proteome</keyword>
<reference evidence="1" key="1">
    <citation type="journal article" date="2014" name="Int. J. Syst. Evol. Microbiol.">
        <title>Complete genome sequence of Corynebacterium casei LMG S-19264T (=DSM 44701T), isolated from a smear-ripened cheese.</title>
        <authorList>
            <consortium name="US DOE Joint Genome Institute (JGI-PGF)"/>
            <person name="Walter F."/>
            <person name="Albersmeier A."/>
            <person name="Kalinowski J."/>
            <person name="Ruckert C."/>
        </authorList>
    </citation>
    <scope>NUCLEOTIDE SEQUENCE</scope>
    <source>
        <strain evidence="1">CGMCC 4.7138</strain>
    </source>
</reference>
<proteinExistence type="predicted"/>
<dbReference type="EMBL" id="BMMN01000006">
    <property type="protein sequence ID" value="GGO16659.1"/>
    <property type="molecule type" value="Genomic_DNA"/>
</dbReference>
<sequence length="85" mass="8466">MAPITTRTSTANVVAAPLTVRAAGEAGSPPKAAICVASRVPRVSSNTASAATETTWAARAAYTPAAARLTADDVDRMCSPPAPGV</sequence>
<dbReference type="AlphaFoldDB" id="A0A8H9LC20"/>
<gene>
    <name evidence="1" type="ORF">GCM10011574_39450</name>
</gene>
<comment type="caution">
    <text evidence="1">The sequence shown here is derived from an EMBL/GenBank/DDBJ whole genome shotgun (WGS) entry which is preliminary data.</text>
</comment>
<evidence type="ECO:0000313" key="1">
    <source>
        <dbReference type="EMBL" id="GGO16659.1"/>
    </source>
</evidence>
<dbReference type="Proteomes" id="UP000653480">
    <property type="component" value="Unassembled WGS sequence"/>
</dbReference>
<name>A0A8H9LC20_9ACTN</name>
<accession>A0A8H9LC20</accession>
<reference evidence="1" key="2">
    <citation type="submission" date="2020-09" db="EMBL/GenBank/DDBJ databases">
        <authorList>
            <person name="Sun Q."/>
            <person name="Zhou Y."/>
        </authorList>
    </citation>
    <scope>NUCLEOTIDE SEQUENCE</scope>
    <source>
        <strain evidence="1">CGMCC 4.7138</strain>
    </source>
</reference>
<organism evidence="1 2">
    <name type="scientific">Microbispora bryophytorum</name>
    <dbReference type="NCBI Taxonomy" id="1460882"/>
    <lineage>
        <taxon>Bacteria</taxon>
        <taxon>Bacillati</taxon>
        <taxon>Actinomycetota</taxon>
        <taxon>Actinomycetes</taxon>
        <taxon>Streptosporangiales</taxon>
        <taxon>Streptosporangiaceae</taxon>
        <taxon>Microbispora</taxon>
    </lineage>
</organism>